<feature type="transmembrane region" description="Helical" evidence="1">
    <location>
        <begin position="33"/>
        <end position="50"/>
    </location>
</feature>
<evidence type="ECO:0008006" key="4">
    <source>
        <dbReference type="Google" id="ProtNLM"/>
    </source>
</evidence>
<comment type="caution">
    <text evidence="2">The sequence shown here is derived from an EMBL/GenBank/DDBJ whole genome shotgun (WGS) entry which is preliminary data.</text>
</comment>
<gene>
    <name evidence="2" type="ORF">ACFOGH_09975</name>
</gene>
<keyword evidence="3" id="KW-1185">Reference proteome</keyword>
<sequence>MSNDQILVIGIIICALSIPSLLAAYSESRPPRTGAIMLLIGGVLLTIAITQKTGGYKFDQIPHIFVQVIADVIR</sequence>
<keyword evidence="1" id="KW-1133">Transmembrane helix</keyword>
<keyword evidence="1" id="KW-0812">Transmembrane</keyword>
<evidence type="ECO:0000256" key="1">
    <source>
        <dbReference type="SAM" id="Phobius"/>
    </source>
</evidence>
<accession>A0ABV7J2Y0</accession>
<name>A0ABV7J2Y0_9RHOB</name>
<keyword evidence="1" id="KW-0472">Membrane</keyword>
<dbReference type="Proteomes" id="UP001595547">
    <property type="component" value="Unassembled WGS sequence"/>
</dbReference>
<reference evidence="3" key="1">
    <citation type="journal article" date="2019" name="Int. J. Syst. Evol. Microbiol.">
        <title>The Global Catalogue of Microorganisms (GCM) 10K type strain sequencing project: providing services to taxonomists for standard genome sequencing and annotation.</title>
        <authorList>
            <consortium name="The Broad Institute Genomics Platform"/>
            <consortium name="The Broad Institute Genome Sequencing Center for Infectious Disease"/>
            <person name="Wu L."/>
            <person name="Ma J."/>
        </authorList>
    </citation>
    <scope>NUCLEOTIDE SEQUENCE [LARGE SCALE GENOMIC DNA]</scope>
    <source>
        <strain evidence="3">KCTC 52039</strain>
    </source>
</reference>
<protein>
    <recommendedName>
        <fullName evidence="4">50S ribosomal protein L35</fullName>
    </recommendedName>
</protein>
<evidence type="ECO:0000313" key="2">
    <source>
        <dbReference type="EMBL" id="MFC3181314.1"/>
    </source>
</evidence>
<evidence type="ECO:0000313" key="3">
    <source>
        <dbReference type="Proteomes" id="UP001595547"/>
    </source>
</evidence>
<organism evidence="2 3">
    <name type="scientific">Cypionkella sinensis</name>
    <dbReference type="NCBI Taxonomy" id="1756043"/>
    <lineage>
        <taxon>Bacteria</taxon>
        <taxon>Pseudomonadati</taxon>
        <taxon>Pseudomonadota</taxon>
        <taxon>Alphaproteobacteria</taxon>
        <taxon>Rhodobacterales</taxon>
        <taxon>Paracoccaceae</taxon>
        <taxon>Cypionkella</taxon>
    </lineage>
</organism>
<dbReference type="RefSeq" id="WP_380072921.1">
    <property type="nucleotide sequence ID" value="NZ_JBHRTO010000001.1"/>
</dbReference>
<proteinExistence type="predicted"/>
<dbReference type="EMBL" id="JBHRTO010000001">
    <property type="protein sequence ID" value="MFC3181314.1"/>
    <property type="molecule type" value="Genomic_DNA"/>
</dbReference>